<dbReference type="Pfam" id="PF13417">
    <property type="entry name" value="GST_N_3"/>
    <property type="match status" value="1"/>
</dbReference>
<evidence type="ECO:0000259" key="5">
    <source>
        <dbReference type="PROSITE" id="PS50405"/>
    </source>
</evidence>
<keyword evidence="2" id="KW-0175">Coiled coil</keyword>
<dbReference type="InterPro" id="IPR004046">
    <property type="entry name" value="GST_C"/>
</dbReference>
<name>A0ABM1BHZ0_LIMPO</name>
<proteinExistence type="inferred from homology"/>
<dbReference type="RefSeq" id="XP_013782380.1">
    <property type="nucleotide sequence ID" value="XM_013926926.2"/>
</dbReference>
<dbReference type="PROSITE" id="PS50405">
    <property type="entry name" value="GST_CTER"/>
    <property type="match status" value="1"/>
</dbReference>
<evidence type="ECO:0000313" key="7">
    <source>
        <dbReference type="RefSeq" id="XP_013782380.1"/>
    </source>
</evidence>
<dbReference type="SUPFAM" id="SSF52833">
    <property type="entry name" value="Thioredoxin-like"/>
    <property type="match status" value="1"/>
</dbReference>
<dbReference type="PROSITE" id="PS50404">
    <property type="entry name" value="GST_NTER"/>
    <property type="match status" value="1"/>
</dbReference>
<feature type="domain" description="GST C-terminal" evidence="5">
    <location>
        <begin position="112"/>
        <end position="305"/>
    </location>
</feature>
<keyword evidence="6" id="KW-1185">Reference proteome</keyword>
<reference evidence="7" key="1">
    <citation type="submission" date="2025-08" db="UniProtKB">
        <authorList>
            <consortium name="RefSeq"/>
        </authorList>
    </citation>
    <scope>IDENTIFICATION</scope>
    <source>
        <tissue evidence="7">Muscle</tissue>
    </source>
</reference>
<dbReference type="Gene3D" id="3.40.30.10">
    <property type="entry name" value="Glutaredoxin"/>
    <property type="match status" value="1"/>
</dbReference>
<gene>
    <name evidence="7" type="primary">LOC106466633</name>
</gene>
<evidence type="ECO:0000256" key="2">
    <source>
        <dbReference type="SAM" id="Coils"/>
    </source>
</evidence>
<dbReference type="InterPro" id="IPR004045">
    <property type="entry name" value="Glutathione_S-Trfase_N"/>
</dbReference>
<dbReference type="PANTHER" id="PTHR44188:SF1">
    <property type="entry name" value="GDAP1, ISOFORM A"/>
    <property type="match status" value="1"/>
</dbReference>
<evidence type="ECO:0000259" key="4">
    <source>
        <dbReference type="PROSITE" id="PS50404"/>
    </source>
</evidence>
<dbReference type="SUPFAM" id="SSF47616">
    <property type="entry name" value="GST C-terminal domain-like"/>
    <property type="match status" value="1"/>
</dbReference>
<dbReference type="InterPro" id="IPR010987">
    <property type="entry name" value="Glutathione-S-Trfase_C-like"/>
</dbReference>
<feature type="coiled-coil region" evidence="2">
    <location>
        <begin position="200"/>
        <end position="227"/>
    </location>
</feature>
<feature type="domain" description="GST N-terminal" evidence="4">
    <location>
        <begin position="22"/>
        <end position="103"/>
    </location>
</feature>
<dbReference type="Pfam" id="PF00043">
    <property type="entry name" value="GST_C"/>
    <property type="match status" value="1"/>
</dbReference>
<evidence type="ECO:0000313" key="6">
    <source>
        <dbReference type="Proteomes" id="UP000694941"/>
    </source>
</evidence>
<dbReference type="PANTHER" id="PTHR44188">
    <property type="entry name" value="GDAP1, ISOFORM A"/>
    <property type="match status" value="1"/>
</dbReference>
<keyword evidence="3" id="KW-0472">Membrane</keyword>
<evidence type="ECO:0000256" key="1">
    <source>
        <dbReference type="ARBA" id="ARBA00007409"/>
    </source>
</evidence>
<dbReference type="Gene3D" id="1.20.1050.10">
    <property type="match status" value="1"/>
</dbReference>
<dbReference type="InterPro" id="IPR036249">
    <property type="entry name" value="Thioredoxin-like_sf"/>
</dbReference>
<comment type="similarity">
    <text evidence="1">Belongs to the GST superfamily.</text>
</comment>
<accession>A0ABM1BHZ0</accession>
<organism evidence="6 7">
    <name type="scientific">Limulus polyphemus</name>
    <name type="common">Atlantic horseshoe crab</name>
    <dbReference type="NCBI Taxonomy" id="6850"/>
    <lineage>
        <taxon>Eukaryota</taxon>
        <taxon>Metazoa</taxon>
        <taxon>Ecdysozoa</taxon>
        <taxon>Arthropoda</taxon>
        <taxon>Chelicerata</taxon>
        <taxon>Merostomata</taxon>
        <taxon>Xiphosura</taxon>
        <taxon>Limulidae</taxon>
        <taxon>Limulus</taxon>
    </lineage>
</organism>
<protein>
    <submittedName>
        <fullName evidence="7">Ganglioside-induced differentiation-associated protein 1-like</fullName>
    </submittedName>
</protein>
<sequence length="329" mass="37792">MAAEESSNVNLTSNDNNSGSNGPLELYYWYTSFYSRKVLFALHEKRLHFKSNIVNLSKGEQYQPWYLKLNPRGEVPVLKDGVKVIPDSERIIDYLEDNFSNGSTPRLMPEKGTEETQHVKQMRELLDAVPVPLITFGCLYHHKLTTNMKISSFERKQRLSFMSTVSINLDLMMEKYPEFKELYQEKKQRFETFRSDTQHEDKVKAVLDNLEGTLDTVEQELASHEGDKSSWWLCSQKFAIPDITLALILHRLHELGLSARYLTVDKRPHLVQYFKRVQEREGYKKTLGHGAGFLHKICCSKKKGVAAIGVAATVISVIALGAVVYKRMK</sequence>
<feature type="transmembrane region" description="Helical" evidence="3">
    <location>
        <begin position="304"/>
        <end position="325"/>
    </location>
</feature>
<dbReference type="GeneID" id="106466633"/>
<evidence type="ECO:0000256" key="3">
    <source>
        <dbReference type="SAM" id="Phobius"/>
    </source>
</evidence>
<dbReference type="InterPro" id="IPR036282">
    <property type="entry name" value="Glutathione-S-Trfase_C_sf"/>
</dbReference>
<dbReference type="Proteomes" id="UP000694941">
    <property type="component" value="Unplaced"/>
</dbReference>
<keyword evidence="3" id="KW-1133">Transmembrane helix</keyword>
<keyword evidence="3" id="KW-0812">Transmembrane</keyword>
<dbReference type="CDD" id="cd00570">
    <property type="entry name" value="GST_N_family"/>
    <property type="match status" value="1"/>
</dbReference>